<sequence length="54" mass="5443">MPSAPHRAARHKLYPLRAPVATHLMLLCEGGEGSYVGRGGGEGRGGGGGGASER</sequence>
<organism evidence="2">
    <name type="scientific">Arundo donax</name>
    <name type="common">Giant reed</name>
    <name type="synonym">Donax arundinaceus</name>
    <dbReference type="NCBI Taxonomy" id="35708"/>
    <lineage>
        <taxon>Eukaryota</taxon>
        <taxon>Viridiplantae</taxon>
        <taxon>Streptophyta</taxon>
        <taxon>Embryophyta</taxon>
        <taxon>Tracheophyta</taxon>
        <taxon>Spermatophyta</taxon>
        <taxon>Magnoliopsida</taxon>
        <taxon>Liliopsida</taxon>
        <taxon>Poales</taxon>
        <taxon>Poaceae</taxon>
        <taxon>PACMAD clade</taxon>
        <taxon>Arundinoideae</taxon>
        <taxon>Arundineae</taxon>
        <taxon>Arundo</taxon>
    </lineage>
</organism>
<name>A0A0A8Z3E1_ARUDO</name>
<reference evidence="2" key="1">
    <citation type="submission" date="2014-09" db="EMBL/GenBank/DDBJ databases">
        <authorList>
            <person name="Magalhaes I.L.F."/>
            <person name="Oliveira U."/>
            <person name="Santos F.R."/>
            <person name="Vidigal T.H.D.A."/>
            <person name="Brescovit A.D."/>
            <person name="Santos A.J."/>
        </authorList>
    </citation>
    <scope>NUCLEOTIDE SEQUENCE</scope>
    <source>
        <tissue evidence="2">Shoot tissue taken approximately 20 cm above the soil surface</tissue>
    </source>
</reference>
<protein>
    <submittedName>
        <fullName evidence="2">Uncharacterized protein</fullName>
    </submittedName>
</protein>
<dbReference type="AlphaFoldDB" id="A0A0A8Z3E1"/>
<proteinExistence type="predicted"/>
<evidence type="ECO:0000256" key="1">
    <source>
        <dbReference type="SAM" id="MobiDB-lite"/>
    </source>
</evidence>
<accession>A0A0A8Z3E1</accession>
<dbReference type="EMBL" id="GBRH01265707">
    <property type="protein sequence ID" value="JAD32188.1"/>
    <property type="molecule type" value="Transcribed_RNA"/>
</dbReference>
<reference evidence="2" key="2">
    <citation type="journal article" date="2015" name="Data Brief">
        <title>Shoot transcriptome of the giant reed, Arundo donax.</title>
        <authorList>
            <person name="Barrero R.A."/>
            <person name="Guerrero F.D."/>
            <person name="Moolhuijzen P."/>
            <person name="Goolsby J.A."/>
            <person name="Tidwell J."/>
            <person name="Bellgard S.E."/>
            <person name="Bellgard M.I."/>
        </authorList>
    </citation>
    <scope>NUCLEOTIDE SEQUENCE</scope>
    <source>
        <tissue evidence="2">Shoot tissue taken approximately 20 cm above the soil surface</tissue>
    </source>
</reference>
<evidence type="ECO:0000313" key="2">
    <source>
        <dbReference type="EMBL" id="JAD32188.1"/>
    </source>
</evidence>
<feature type="region of interest" description="Disordered" evidence="1">
    <location>
        <begin position="35"/>
        <end position="54"/>
    </location>
</feature>